<dbReference type="CDD" id="cd06530">
    <property type="entry name" value="S26_SPase_I"/>
    <property type="match status" value="1"/>
</dbReference>
<dbReference type="GO" id="GO:0004252">
    <property type="term" value="F:serine-type endopeptidase activity"/>
    <property type="evidence" value="ECO:0007669"/>
    <property type="project" value="InterPro"/>
</dbReference>
<evidence type="ECO:0000256" key="1">
    <source>
        <dbReference type="ARBA" id="ARBA00004370"/>
    </source>
</evidence>
<dbReference type="AlphaFoldDB" id="M0MCS1"/>
<proteinExistence type="predicted"/>
<evidence type="ECO:0000256" key="4">
    <source>
        <dbReference type="ARBA" id="ARBA00023136"/>
    </source>
</evidence>
<comment type="subcellular location">
    <subcellularLocation>
        <location evidence="1">Membrane</location>
    </subcellularLocation>
</comment>
<reference evidence="8 9" key="1">
    <citation type="journal article" date="2014" name="PLoS Genet.">
        <title>Phylogenetically driven sequencing of extremely halophilic archaea reveals strategies for static and dynamic osmo-response.</title>
        <authorList>
            <person name="Becker E.A."/>
            <person name="Seitzer P.M."/>
            <person name="Tritt A."/>
            <person name="Larsen D."/>
            <person name="Krusor M."/>
            <person name="Yao A.I."/>
            <person name="Wu D."/>
            <person name="Madern D."/>
            <person name="Eisen J.A."/>
            <person name="Darling A.E."/>
            <person name="Facciotti M.T."/>
        </authorList>
    </citation>
    <scope>NUCLEOTIDE SEQUENCE [LARGE SCALE GENOMIC DNA]</scope>
    <source>
        <strain evidence="8 9">DSM 1307</strain>
    </source>
</reference>
<sequence length="204" mass="21184">MVLIAVLVPFAVFIVPQVVGAEHSYAVLSSSMSPTISAGDAVIVNGISAAAVSEGDIITFRQGKTAEIRQGQAGANLVTHRVVNVVQNEDGLQFETKGDANEEADRKLVPADDLVGRVAFTIPYIGHVIAFAGTQMGFLALVALPLGLLVLGELYDLARAARTSRDANDGPTEPDADAEPDGGSIPDETATGDEPTGKNDAEDD</sequence>
<evidence type="ECO:0000256" key="3">
    <source>
        <dbReference type="ARBA" id="ARBA00022989"/>
    </source>
</evidence>
<dbReference type="GO" id="GO:0016020">
    <property type="term" value="C:membrane"/>
    <property type="evidence" value="ECO:0007669"/>
    <property type="project" value="UniProtKB-SubCell"/>
</dbReference>
<keyword evidence="9" id="KW-1185">Reference proteome</keyword>
<evidence type="ECO:0000256" key="6">
    <source>
        <dbReference type="SAM" id="Phobius"/>
    </source>
</evidence>
<dbReference type="Proteomes" id="UP000011568">
    <property type="component" value="Unassembled WGS sequence"/>
</dbReference>
<evidence type="ECO:0000259" key="7">
    <source>
        <dbReference type="Pfam" id="PF10502"/>
    </source>
</evidence>
<protein>
    <submittedName>
        <fullName evidence="8">Peptidase S26B, signal peptidase</fullName>
    </submittedName>
</protein>
<dbReference type="PANTHER" id="PTHR10806">
    <property type="entry name" value="SIGNAL PEPTIDASE COMPLEX CATALYTIC SUBUNIT SEC11"/>
    <property type="match status" value="1"/>
</dbReference>
<feature type="transmembrane region" description="Helical" evidence="6">
    <location>
        <begin position="124"/>
        <end position="152"/>
    </location>
</feature>
<gene>
    <name evidence="8" type="ORF">C448_11761</name>
</gene>
<dbReference type="GO" id="GO:0006465">
    <property type="term" value="P:signal peptide processing"/>
    <property type="evidence" value="ECO:0007669"/>
    <property type="project" value="InterPro"/>
</dbReference>
<dbReference type="InterPro" id="IPR019533">
    <property type="entry name" value="Peptidase_S26"/>
</dbReference>
<keyword evidence="4 6" id="KW-0472">Membrane</keyword>
<accession>M0MCS1</accession>
<evidence type="ECO:0000256" key="5">
    <source>
        <dbReference type="SAM" id="MobiDB-lite"/>
    </source>
</evidence>
<keyword evidence="2 6" id="KW-0812">Transmembrane</keyword>
<dbReference type="SUPFAM" id="SSF51306">
    <property type="entry name" value="LexA/Signal peptidase"/>
    <property type="match status" value="1"/>
</dbReference>
<dbReference type="STRING" id="931277.C448_11761"/>
<comment type="caution">
    <text evidence="8">The sequence shown here is derived from an EMBL/GenBank/DDBJ whole genome shotgun (WGS) entry which is preliminary data.</text>
</comment>
<evidence type="ECO:0000313" key="9">
    <source>
        <dbReference type="Proteomes" id="UP000011568"/>
    </source>
</evidence>
<evidence type="ECO:0000313" key="8">
    <source>
        <dbReference type="EMBL" id="EMA42205.1"/>
    </source>
</evidence>
<evidence type="ECO:0000256" key="2">
    <source>
        <dbReference type="ARBA" id="ARBA00022692"/>
    </source>
</evidence>
<dbReference type="Pfam" id="PF10502">
    <property type="entry name" value="Peptidase_S26"/>
    <property type="match status" value="1"/>
</dbReference>
<dbReference type="PATRIC" id="fig|931277.6.peg.2301"/>
<name>M0MCS1_HALMO</name>
<dbReference type="EMBL" id="AOMC01000135">
    <property type="protein sequence ID" value="EMA42205.1"/>
    <property type="molecule type" value="Genomic_DNA"/>
</dbReference>
<dbReference type="NCBIfam" id="TIGR02228">
    <property type="entry name" value="sigpep_I_arch"/>
    <property type="match status" value="1"/>
</dbReference>
<feature type="domain" description="Peptidase S26" evidence="7">
    <location>
        <begin position="6"/>
        <end position="80"/>
    </location>
</feature>
<dbReference type="InterPro" id="IPR036286">
    <property type="entry name" value="LexA/Signal_pep-like_sf"/>
</dbReference>
<organism evidence="8 9">
    <name type="scientific">Halococcus morrhuae DSM 1307</name>
    <dbReference type="NCBI Taxonomy" id="931277"/>
    <lineage>
        <taxon>Archaea</taxon>
        <taxon>Methanobacteriati</taxon>
        <taxon>Methanobacteriota</taxon>
        <taxon>Stenosarchaea group</taxon>
        <taxon>Halobacteria</taxon>
        <taxon>Halobacteriales</taxon>
        <taxon>Halococcaceae</taxon>
        <taxon>Halococcus</taxon>
    </lineage>
</organism>
<keyword evidence="3 6" id="KW-1133">Transmembrane helix</keyword>
<feature type="compositionally biased region" description="Basic and acidic residues" evidence="5">
    <location>
        <begin position="195"/>
        <end position="204"/>
    </location>
</feature>
<dbReference type="eggNOG" id="arCOG01739">
    <property type="taxonomic scope" value="Archaea"/>
</dbReference>
<dbReference type="InterPro" id="IPR001733">
    <property type="entry name" value="Peptidase_S26B"/>
</dbReference>
<feature type="region of interest" description="Disordered" evidence="5">
    <location>
        <begin position="163"/>
        <end position="204"/>
    </location>
</feature>
<dbReference type="Gene3D" id="2.10.109.10">
    <property type="entry name" value="Umud Fragment, subunit A"/>
    <property type="match status" value="1"/>
</dbReference>
<dbReference type="PANTHER" id="PTHR10806:SF6">
    <property type="entry name" value="SIGNAL PEPTIDASE COMPLEX CATALYTIC SUBUNIT SEC11"/>
    <property type="match status" value="1"/>
</dbReference>